<dbReference type="PANTHER" id="PTHR43712:SF2">
    <property type="entry name" value="O-METHYLTRANSFERASE CICE"/>
    <property type="match status" value="1"/>
</dbReference>
<keyword evidence="1 7" id="KW-0489">Methyltransferase</keyword>
<dbReference type="Proteomes" id="UP000093861">
    <property type="component" value="Unassembled WGS sequence"/>
</dbReference>
<dbReference type="PROSITE" id="PS51683">
    <property type="entry name" value="SAM_OMT_II"/>
    <property type="match status" value="1"/>
</dbReference>
<dbReference type="Gene3D" id="3.40.50.150">
    <property type="entry name" value="Vaccinia Virus protein VP39"/>
    <property type="match status" value="1"/>
</dbReference>
<dbReference type="Gene3D" id="1.10.287.1350">
    <property type="match status" value="1"/>
</dbReference>
<keyword evidence="3" id="KW-0949">S-adenosyl-L-methionine</keyword>
<evidence type="ECO:0000256" key="4">
    <source>
        <dbReference type="PIRSR" id="PIRSR005739-1"/>
    </source>
</evidence>
<keyword evidence="2 7" id="KW-0808">Transferase</keyword>
<reference evidence="7 8" key="1">
    <citation type="submission" date="2016-06" db="EMBL/GenBank/DDBJ databases">
        <authorList>
            <person name="Kjaerup R.B."/>
            <person name="Dalgaard T.S."/>
            <person name="Juul-Madsen H.R."/>
        </authorList>
    </citation>
    <scope>NUCLEOTIDE SEQUENCE [LARGE SCALE GENOMIC DNA]</scope>
    <source>
        <strain evidence="7 8">E2464</strain>
    </source>
</reference>
<evidence type="ECO:0000313" key="8">
    <source>
        <dbReference type="Proteomes" id="UP000093861"/>
    </source>
</evidence>
<dbReference type="GO" id="GO:0046983">
    <property type="term" value="F:protein dimerization activity"/>
    <property type="evidence" value="ECO:0007669"/>
    <property type="project" value="InterPro"/>
</dbReference>
<dbReference type="AlphaFoldDB" id="A0A1A2SRQ2"/>
<dbReference type="Pfam" id="PF00891">
    <property type="entry name" value="Methyltransf_2"/>
    <property type="match status" value="1"/>
</dbReference>
<dbReference type="Pfam" id="PF08100">
    <property type="entry name" value="Dimerisation"/>
    <property type="match status" value="1"/>
</dbReference>
<evidence type="ECO:0000256" key="3">
    <source>
        <dbReference type="ARBA" id="ARBA00022691"/>
    </source>
</evidence>
<evidence type="ECO:0000256" key="2">
    <source>
        <dbReference type="ARBA" id="ARBA00022679"/>
    </source>
</evidence>
<dbReference type="InterPro" id="IPR001077">
    <property type="entry name" value="COMT_C"/>
</dbReference>
<organism evidence="7 8">
    <name type="scientific">Mycobacterium colombiense</name>
    <dbReference type="NCBI Taxonomy" id="339268"/>
    <lineage>
        <taxon>Bacteria</taxon>
        <taxon>Bacillati</taxon>
        <taxon>Actinomycetota</taxon>
        <taxon>Actinomycetes</taxon>
        <taxon>Mycobacteriales</taxon>
        <taxon>Mycobacteriaceae</taxon>
        <taxon>Mycobacterium</taxon>
        <taxon>Mycobacterium avium complex (MAC)</taxon>
    </lineage>
</organism>
<feature type="active site" description="Proton acceptor" evidence="4">
    <location>
        <position position="237"/>
    </location>
</feature>
<dbReference type="InterPro" id="IPR016461">
    <property type="entry name" value="COMT-like"/>
</dbReference>
<dbReference type="PANTHER" id="PTHR43712">
    <property type="entry name" value="PUTATIVE (AFU_ORTHOLOGUE AFUA_4G14580)-RELATED"/>
    <property type="match status" value="1"/>
</dbReference>
<dbReference type="InterPro" id="IPR029063">
    <property type="entry name" value="SAM-dependent_MTases_sf"/>
</dbReference>
<evidence type="ECO:0000313" key="7">
    <source>
        <dbReference type="EMBL" id="OBH66796.1"/>
    </source>
</evidence>
<name>A0A1A2SRQ2_9MYCO</name>
<proteinExistence type="predicted"/>
<dbReference type="GO" id="GO:0032259">
    <property type="term" value="P:methylation"/>
    <property type="evidence" value="ECO:0007669"/>
    <property type="project" value="UniProtKB-KW"/>
</dbReference>
<feature type="domain" description="O-methyltransferase C-terminal" evidence="5">
    <location>
        <begin position="101"/>
        <end position="308"/>
    </location>
</feature>
<dbReference type="InterPro" id="IPR012967">
    <property type="entry name" value="COMT_dimerisation"/>
</dbReference>
<protein>
    <submittedName>
        <fullName evidence="7">Hydroxyneurosporene methyltransferase</fullName>
    </submittedName>
</protein>
<comment type="caution">
    <text evidence="7">The sequence shown here is derived from an EMBL/GenBank/DDBJ whole genome shotgun (WGS) entry which is preliminary data.</text>
</comment>
<evidence type="ECO:0000256" key="1">
    <source>
        <dbReference type="ARBA" id="ARBA00022603"/>
    </source>
</evidence>
<dbReference type="InterPro" id="IPR036390">
    <property type="entry name" value="WH_DNA-bd_sf"/>
</dbReference>
<accession>A0A1A2SRQ2</accession>
<evidence type="ECO:0000259" key="5">
    <source>
        <dbReference type="Pfam" id="PF00891"/>
    </source>
</evidence>
<sequence length="327" mass="35505">MQGFILGAWVAQTITAMADLGVADALADRPLQLDELATKVGADSDALRRALRALICKGIFAQGEDGRYELTPLADLLRSDAPISMAALARLVGAPQEREHWSLLTQTIRTGTSPVPVLRGKHFFDYLRDEPEYSANFNDAMTGLSAYVDGPLVAAYDFTPFSTVVDVAGGHGRLLAAILASAPNTQGVLFDLPAVVCEAAPLLQKLDVAQRVRVVAGSFFSDVPPGADAYVLKHIVHDWSDDAALQILRNVRRAAPTGAALLLVETVIPEDSSEFTGKFTDIEMLVFNDGRERTAKEYQRLLDEAGFEMTHIFDTETDFSLVEARAR</sequence>
<dbReference type="GO" id="GO:0008171">
    <property type="term" value="F:O-methyltransferase activity"/>
    <property type="evidence" value="ECO:0007669"/>
    <property type="project" value="InterPro"/>
</dbReference>
<gene>
    <name evidence="7" type="ORF">A5685_17045</name>
</gene>
<dbReference type="SUPFAM" id="SSF46785">
    <property type="entry name" value="Winged helix' DNA-binding domain"/>
    <property type="match status" value="1"/>
</dbReference>
<feature type="domain" description="O-methyltransferase dimerisation" evidence="6">
    <location>
        <begin position="5"/>
        <end position="77"/>
    </location>
</feature>
<evidence type="ECO:0000259" key="6">
    <source>
        <dbReference type="Pfam" id="PF08100"/>
    </source>
</evidence>
<dbReference type="PIRSF" id="PIRSF005739">
    <property type="entry name" value="O-mtase"/>
    <property type="match status" value="1"/>
</dbReference>
<dbReference type="CDD" id="cd02440">
    <property type="entry name" value="AdoMet_MTases"/>
    <property type="match status" value="1"/>
</dbReference>
<dbReference type="SUPFAM" id="SSF53335">
    <property type="entry name" value="S-adenosyl-L-methionine-dependent methyltransferases"/>
    <property type="match status" value="1"/>
</dbReference>
<dbReference type="EMBL" id="LZJS01000007">
    <property type="protein sequence ID" value="OBH66796.1"/>
    <property type="molecule type" value="Genomic_DNA"/>
</dbReference>
<dbReference type="InterPro" id="IPR036388">
    <property type="entry name" value="WH-like_DNA-bd_sf"/>
</dbReference>
<dbReference type="Gene3D" id="1.10.10.10">
    <property type="entry name" value="Winged helix-like DNA-binding domain superfamily/Winged helix DNA-binding domain"/>
    <property type="match status" value="1"/>
</dbReference>